<feature type="domain" description="SusD-like N-terminal" evidence="7">
    <location>
        <begin position="96"/>
        <end position="219"/>
    </location>
</feature>
<evidence type="ECO:0000259" key="7">
    <source>
        <dbReference type="Pfam" id="PF14322"/>
    </source>
</evidence>
<dbReference type="EMBL" id="JBHUHR010000022">
    <property type="protein sequence ID" value="MFD2034725.1"/>
    <property type="molecule type" value="Genomic_DNA"/>
</dbReference>
<comment type="subcellular location">
    <subcellularLocation>
        <location evidence="1">Cell outer membrane</location>
    </subcellularLocation>
</comment>
<accession>A0ABW4VPL2</accession>
<dbReference type="Pfam" id="PF14322">
    <property type="entry name" value="SusD-like_3"/>
    <property type="match status" value="1"/>
</dbReference>
<evidence type="ECO:0000259" key="6">
    <source>
        <dbReference type="Pfam" id="PF07980"/>
    </source>
</evidence>
<reference evidence="9" key="1">
    <citation type="journal article" date="2019" name="Int. J. Syst. Evol. Microbiol.">
        <title>The Global Catalogue of Microorganisms (GCM) 10K type strain sequencing project: providing services to taxonomists for standard genome sequencing and annotation.</title>
        <authorList>
            <consortium name="The Broad Institute Genomics Platform"/>
            <consortium name="The Broad Institute Genome Sequencing Center for Infectious Disease"/>
            <person name="Wu L."/>
            <person name="Ma J."/>
        </authorList>
    </citation>
    <scope>NUCLEOTIDE SEQUENCE [LARGE SCALE GENOMIC DNA]</scope>
    <source>
        <strain evidence="9">CGMCC 1.15180</strain>
    </source>
</reference>
<feature type="domain" description="RagB/SusD" evidence="6">
    <location>
        <begin position="314"/>
        <end position="622"/>
    </location>
</feature>
<dbReference type="Proteomes" id="UP001597361">
    <property type="component" value="Unassembled WGS sequence"/>
</dbReference>
<dbReference type="InterPro" id="IPR012944">
    <property type="entry name" value="SusD_RagB_dom"/>
</dbReference>
<organism evidence="8 9">
    <name type="scientific">Belliella marina</name>
    <dbReference type="NCBI Taxonomy" id="1644146"/>
    <lineage>
        <taxon>Bacteria</taxon>
        <taxon>Pseudomonadati</taxon>
        <taxon>Bacteroidota</taxon>
        <taxon>Cytophagia</taxon>
        <taxon>Cytophagales</taxon>
        <taxon>Cyclobacteriaceae</taxon>
        <taxon>Belliella</taxon>
    </lineage>
</organism>
<dbReference type="InterPro" id="IPR033985">
    <property type="entry name" value="SusD-like_N"/>
</dbReference>
<evidence type="ECO:0000256" key="4">
    <source>
        <dbReference type="ARBA" id="ARBA00023136"/>
    </source>
</evidence>
<name>A0ABW4VPL2_9BACT</name>
<dbReference type="Gene3D" id="1.25.40.390">
    <property type="match status" value="1"/>
</dbReference>
<keyword evidence="5" id="KW-0998">Cell outer membrane</keyword>
<keyword evidence="4" id="KW-0472">Membrane</keyword>
<evidence type="ECO:0000256" key="2">
    <source>
        <dbReference type="ARBA" id="ARBA00006275"/>
    </source>
</evidence>
<evidence type="ECO:0000313" key="8">
    <source>
        <dbReference type="EMBL" id="MFD2034725.1"/>
    </source>
</evidence>
<evidence type="ECO:0000256" key="3">
    <source>
        <dbReference type="ARBA" id="ARBA00022729"/>
    </source>
</evidence>
<evidence type="ECO:0000256" key="5">
    <source>
        <dbReference type="ARBA" id="ARBA00023237"/>
    </source>
</evidence>
<protein>
    <submittedName>
        <fullName evidence="8">RagB/SusD family nutrient uptake outer membrane protein</fullName>
    </submittedName>
</protein>
<evidence type="ECO:0000313" key="9">
    <source>
        <dbReference type="Proteomes" id="UP001597361"/>
    </source>
</evidence>
<dbReference type="SUPFAM" id="SSF48452">
    <property type="entry name" value="TPR-like"/>
    <property type="match status" value="1"/>
</dbReference>
<gene>
    <name evidence="8" type="ORF">ACFSKL_07995</name>
</gene>
<dbReference type="InterPro" id="IPR011990">
    <property type="entry name" value="TPR-like_helical_dom_sf"/>
</dbReference>
<comment type="similarity">
    <text evidence="2">Belongs to the SusD family.</text>
</comment>
<dbReference type="Pfam" id="PF07980">
    <property type="entry name" value="SusD_RagB"/>
    <property type="match status" value="1"/>
</dbReference>
<keyword evidence="9" id="KW-1185">Reference proteome</keyword>
<sequence length="622" mass="71787">MKKYSITSIWVIALVMISSCEDYLDRTPESVISEETAFRNFENFQGFTEELYRCIPDKFHSHNQATGNFGDDEIWSDDSPDQVGFRFDRGDFWAWTHWSSYFDHGSLTTTQDRTAKGLWPLAWYGIRKANLGLENLHRMTEATQEERELIEGQLLFFRGWLHFNMAQYWGSLPYIDRVLPGDEPLREEKLSYQEFAEKAHNDFRRAADLLPINWDNTATGRRTAGNNHYRINKIMALSYLGKNLLWASSPLMNSVSGGGPVYNADLARRSAEAFGELLNLVESGQTQYALEPFSNYKRIFLTRGQNWLLPGGAETIFRTLVHGVNATHWNLTQCWIPAVIARDANHRLSPTSNYVNRNYGMANGLPLPEDISQADPESGYDPNYPFRNRDPRFYHDIAYDGVQMVLGSLSPENANLRYANLYTGGNFRNDRNSTRTGYVHMKFMMVGYNNFDQLFSYGNAGSRNIPYVRLSDIYLMYAEAALMGYNSVTGQSPNFSKNAVEAVNTIRERAGMPEVLPRFQTTVSVFLEELRRERAVELAFEGHRFTDLRRWMLITHPDYAAKTAMEFDRAEALNTEVPSDTRIVNLRERVIINRNYDDKHYWLPFKVSDVSLYPEFDQNPGW</sequence>
<keyword evidence="3" id="KW-0732">Signal</keyword>
<dbReference type="PROSITE" id="PS51257">
    <property type="entry name" value="PROKAR_LIPOPROTEIN"/>
    <property type="match status" value="1"/>
</dbReference>
<comment type="caution">
    <text evidence="8">The sequence shown here is derived from an EMBL/GenBank/DDBJ whole genome shotgun (WGS) entry which is preliminary data.</text>
</comment>
<proteinExistence type="inferred from homology"/>
<evidence type="ECO:0000256" key="1">
    <source>
        <dbReference type="ARBA" id="ARBA00004442"/>
    </source>
</evidence>